<comment type="subcellular location">
    <subcellularLocation>
        <location evidence="1">Nucleus</location>
    </subcellularLocation>
</comment>
<feature type="domain" description="BHLH" evidence="7">
    <location>
        <begin position="72"/>
        <end position="124"/>
    </location>
</feature>
<dbReference type="GO" id="GO:0032922">
    <property type="term" value="P:circadian regulation of gene expression"/>
    <property type="evidence" value="ECO:0007669"/>
    <property type="project" value="TreeGrafter"/>
</dbReference>
<evidence type="ECO:0000313" key="9">
    <source>
        <dbReference type="Proteomes" id="UP001445076"/>
    </source>
</evidence>
<dbReference type="Pfam" id="PF00010">
    <property type="entry name" value="HLH"/>
    <property type="match status" value="1"/>
</dbReference>
<keyword evidence="2" id="KW-0678">Repressor</keyword>
<dbReference type="InterPro" id="IPR036638">
    <property type="entry name" value="HLH_DNA-bd_sf"/>
</dbReference>
<sequence length="270" mass="28387">EEWLEGFHTPVVAHVVAAMKPDKSTPPARDRDILRARNTRTLKPATHSASLSTSSSDVTKSEPPPAPEAEFSGASTSSSGDEGRGAEMKMYLEKLRELVPYAPRSGRLSRVQLIHSAIDYITDLQESLEARARSKLRDKDEHRQPLAALPHAHDNTSTISTPLMENNANRLPTALEANTSHPAALALTSPAPAGATTRSSTTTPAPASATTRSSTTTTARAGPTTKSSTTTTAPASATNTTARAGATTRSNTTTRKPLSPTAPGPPINPS</sequence>
<proteinExistence type="predicted"/>
<accession>A0AAW0XPP6</accession>
<feature type="compositionally biased region" description="Basic and acidic residues" evidence="6">
    <location>
        <begin position="20"/>
        <end position="35"/>
    </location>
</feature>
<organism evidence="8 9">
    <name type="scientific">Cherax quadricarinatus</name>
    <name type="common">Australian red claw crayfish</name>
    <dbReference type="NCBI Taxonomy" id="27406"/>
    <lineage>
        <taxon>Eukaryota</taxon>
        <taxon>Metazoa</taxon>
        <taxon>Ecdysozoa</taxon>
        <taxon>Arthropoda</taxon>
        <taxon>Crustacea</taxon>
        <taxon>Multicrustacea</taxon>
        <taxon>Malacostraca</taxon>
        <taxon>Eumalacostraca</taxon>
        <taxon>Eucarida</taxon>
        <taxon>Decapoda</taxon>
        <taxon>Pleocyemata</taxon>
        <taxon>Astacidea</taxon>
        <taxon>Parastacoidea</taxon>
        <taxon>Parastacidae</taxon>
        <taxon>Cherax</taxon>
    </lineage>
</organism>
<evidence type="ECO:0000256" key="3">
    <source>
        <dbReference type="ARBA" id="ARBA00023015"/>
    </source>
</evidence>
<feature type="non-terminal residue" evidence="8">
    <location>
        <position position="1"/>
    </location>
</feature>
<evidence type="ECO:0000256" key="6">
    <source>
        <dbReference type="SAM" id="MobiDB-lite"/>
    </source>
</evidence>
<dbReference type="AlphaFoldDB" id="A0AAW0XPP6"/>
<feature type="region of interest" description="Disordered" evidence="6">
    <location>
        <begin position="18"/>
        <end position="88"/>
    </location>
</feature>
<keyword evidence="5" id="KW-0539">Nucleus</keyword>
<dbReference type="GO" id="GO:0046983">
    <property type="term" value="F:protein dimerization activity"/>
    <property type="evidence" value="ECO:0007669"/>
    <property type="project" value="InterPro"/>
</dbReference>
<feature type="compositionally biased region" description="Basic and acidic residues" evidence="6">
    <location>
        <begin position="134"/>
        <end position="144"/>
    </location>
</feature>
<dbReference type="SMART" id="SM00353">
    <property type="entry name" value="HLH"/>
    <property type="match status" value="1"/>
</dbReference>
<keyword evidence="4" id="KW-0804">Transcription</keyword>
<dbReference type="InterPro" id="IPR026052">
    <property type="entry name" value="DNA-bd_prot-inh"/>
</dbReference>
<reference evidence="8 9" key="1">
    <citation type="journal article" date="2024" name="BMC Genomics">
        <title>Genome assembly of redclaw crayfish (Cherax quadricarinatus) provides insights into its immune adaptation and hypoxia tolerance.</title>
        <authorList>
            <person name="Liu Z."/>
            <person name="Zheng J."/>
            <person name="Li H."/>
            <person name="Fang K."/>
            <person name="Wang S."/>
            <person name="He J."/>
            <person name="Zhou D."/>
            <person name="Weng S."/>
            <person name="Chi M."/>
            <person name="Gu Z."/>
            <person name="He J."/>
            <person name="Li F."/>
            <person name="Wang M."/>
        </authorList>
    </citation>
    <scope>NUCLEOTIDE SEQUENCE [LARGE SCALE GENOMIC DNA]</scope>
    <source>
        <strain evidence="8">ZL_2023a</strain>
    </source>
</reference>
<feature type="region of interest" description="Disordered" evidence="6">
    <location>
        <begin position="134"/>
        <end position="163"/>
    </location>
</feature>
<comment type="caution">
    <text evidence="8">The sequence shown here is derived from an EMBL/GenBank/DDBJ whole genome shotgun (WGS) entry which is preliminary data.</text>
</comment>
<name>A0AAW0XPP6_CHEQU</name>
<dbReference type="InterPro" id="IPR011598">
    <property type="entry name" value="bHLH_dom"/>
</dbReference>
<dbReference type="GO" id="GO:0005634">
    <property type="term" value="C:nucleus"/>
    <property type="evidence" value="ECO:0007669"/>
    <property type="project" value="UniProtKB-SubCell"/>
</dbReference>
<evidence type="ECO:0000256" key="5">
    <source>
        <dbReference type="ARBA" id="ARBA00023242"/>
    </source>
</evidence>
<dbReference type="PANTHER" id="PTHR11723:SF17">
    <property type="entry name" value="PROTEIN EXTRA-MACROCHAETAE"/>
    <property type="match status" value="1"/>
</dbReference>
<feature type="region of interest" description="Disordered" evidence="6">
    <location>
        <begin position="189"/>
        <end position="270"/>
    </location>
</feature>
<keyword evidence="9" id="KW-1185">Reference proteome</keyword>
<dbReference type="GO" id="GO:0005737">
    <property type="term" value="C:cytoplasm"/>
    <property type="evidence" value="ECO:0007669"/>
    <property type="project" value="InterPro"/>
</dbReference>
<dbReference type="Proteomes" id="UP001445076">
    <property type="component" value="Unassembled WGS sequence"/>
</dbReference>
<dbReference type="Gene3D" id="4.10.280.10">
    <property type="entry name" value="Helix-loop-helix DNA-binding domain"/>
    <property type="match status" value="1"/>
</dbReference>
<dbReference type="GO" id="GO:0000122">
    <property type="term" value="P:negative regulation of transcription by RNA polymerase II"/>
    <property type="evidence" value="ECO:0007669"/>
    <property type="project" value="InterPro"/>
</dbReference>
<dbReference type="PANTHER" id="PTHR11723">
    <property type="entry name" value="DNA-BINDING PROTEIN INHIBITOR"/>
    <property type="match status" value="1"/>
</dbReference>
<dbReference type="SUPFAM" id="SSF47459">
    <property type="entry name" value="HLH, helix-loop-helix DNA-binding domain"/>
    <property type="match status" value="1"/>
</dbReference>
<keyword evidence="3" id="KW-0805">Transcription regulation</keyword>
<dbReference type="EMBL" id="JARKIK010000031">
    <property type="protein sequence ID" value="KAK8741278.1"/>
    <property type="molecule type" value="Genomic_DNA"/>
</dbReference>
<evidence type="ECO:0000259" key="7">
    <source>
        <dbReference type="PROSITE" id="PS50888"/>
    </source>
</evidence>
<dbReference type="PROSITE" id="PS50888">
    <property type="entry name" value="BHLH"/>
    <property type="match status" value="1"/>
</dbReference>
<feature type="compositionally biased region" description="Low complexity" evidence="6">
    <location>
        <begin position="46"/>
        <end position="58"/>
    </location>
</feature>
<evidence type="ECO:0000256" key="4">
    <source>
        <dbReference type="ARBA" id="ARBA00023163"/>
    </source>
</evidence>
<protein>
    <recommendedName>
        <fullName evidence="7">BHLH domain-containing protein</fullName>
    </recommendedName>
</protein>
<gene>
    <name evidence="8" type="ORF">OTU49_002594</name>
</gene>
<feature type="compositionally biased region" description="Pro residues" evidence="6">
    <location>
        <begin position="260"/>
        <end position="270"/>
    </location>
</feature>
<feature type="compositionally biased region" description="Low complexity" evidence="6">
    <location>
        <begin position="189"/>
        <end position="254"/>
    </location>
</feature>
<evidence type="ECO:0000256" key="2">
    <source>
        <dbReference type="ARBA" id="ARBA00022491"/>
    </source>
</evidence>
<evidence type="ECO:0000256" key="1">
    <source>
        <dbReference type="ARBA" id="ARBA00004123"/>
    </source>
</evidence>
<dbReference type="GO" id="GO:0030154">
    <property type="term" value="P:cell differentiation"/>
    <property type="evidence" value="ECO:0007669"/>
    <property type="project" value="TreeGrafter"/>
</dbReference>
<evidence type="ECO:0000313" key="8">
    <source>
        <dbReference type="EMBL" id="KAK8741278.1"/>
    </source>
</evidence>